<evidence type="ECO:0000313" key="3">
    <source>
        <dbReference type="Proteomes" id="UP000467840"/>
    </source>
</evidence>
<dbReference type="InterPro" id="IPR036322">
    <property type="entry name" value="WD40_repeat_dom_sf"/>
</dbReference>
<dbReference type="Pfam" id="PF00400">
    <property type="entry name" value="WD40"/>
    <property type="match status" value="1"/>
</dbReference>
<dbReference type="GO" id="GO:0004672">
    <property type="term" value="F:protein kinase activity"/>
    <property type="evidence" value="ECO:0007669"/>
    <property type="project" value="InterPro"/>
</dbReference>
<dbReference type="InterPro" id="IPR000719">
    <property type="entry name" value="Prot_kinase_dom"/>
</dbReference>
<accession>A0A6A6L9H7</accession>
<dbReference type="SMART" id="SM00320">
    <property type="entry name" value="WD40"/>
    <property type="match status" value="4"/>
</dbReference>
<proteinExistence type="predicted"/>
<dbReference type="PANTHER" id="PTHR44489:SF11">
    <property type="entry name" value="WD REPEAT DOMAIN 86"/>
    <property type="match status" value="1"/>
</dbReference>
<dbReference type="Gene3D" id="1.10.510.10">
    <property type="entry name" value="Transferase(Phosphotransferase) domain 1"/>
    <property type="match status" value="1"/>
</dbReference>
<dbReference type="AlphaFoldDB" id="A0A6A6L9H7"/>
<dbReference type="InterPro" id="IPR011009">
    <property type="entry name" value="Kinase-like_dom_sf"/>
</dbReference>
<dbReference type="GO" id="GO:0005524">
    <property type="term" value="F:ATP binding"/>
    <property type="evidence" value="ECO:0007669"/>
    <property type="project" value="InterPro"/>
</dbReference>
<dbReference type="InterPro" id="IPR015943">
    <property type="entry name" value="WD40/YVTN_repeat-like_dom_sf"/>
</dbReference>
<dbReference type="InterPro" id="IPR044715">
    <property type="entry name" value="WDR86-like"/>
</dbReference>
<feature type="domain" description="Protein kinase" evidence="1">
    <location>
        <begin position="1"/>
        <end position="122"/>
    </location>
</feature>
<dbReference type="EMBL" id="JAAGAX010000012">
    <property type="protein sequence ID" value="KAF2296686.1"/>
    <property type="molecule type" value="Genomic_DNA"/>
</dbReference>
<evidence type="ECO:0000259" key="1">
    <source>
        <dbReference type="PROSITE" id="PS50011"/>
    </source>
</evidence>
<protein>
    <recommendedName>
        <fullName evidence="1">Protein kinase domain-containing protein</fullName>
    </recommendedName>
</protein>
<keyword evidence="3" id="KW-1185">Reference proteome</keyword>
<dbReference type="Gene3D" id="2.130.10.10">
    <property type="entry name" value="YVTN repeat-like/Quinoprotein amine dehydrogenase"/>
    <property type="match status" value="1"/>
</dbReference>
<comment type="caution">
    <text evidence="2">The sequence shown here is derived from an EMBL/GenBank/DDBJ whole genome shotgun (WGS) entry which is preliminary data.</text>
</comment>
<dbReference type="PROSITE" id="PS50011">
    <property type="entry name" value="PROTEIN_KINASE_DOM"/>
    <property type="match status" value="1"/>
</dbReference>
<dbReference type="SUPFAM" id="SSF56112">
    <property type="entry name" value="Protein kinase-like (PK-like)"/>
    <property type="match status" value="1"/>
</dbReference>
<dbReference type="InterPro" id="IPR001680">
    <property type="entry name" value="WD40_rpt"/>
</dbReference>
<name>A0A6A6L9H7_HEVBR</name>
<dbReference type="PANTHER" id="PTHR44489">
    <property type="match status" value="1"/>
</dbReference>
<dbReference type="SUPFAM" id="SSF50978">
    <property type="entry name" value="WD40 repeat-like"/>
    <property type="match status" value="1"/>
</dbReference>
<dbReference type="Proteomes" id="UP000467840">
    <property type="component" value="Chromosome 18"/>
</dbReference>
<reference evidence="2 3" key="1">
    <citation type="journal article" date="2020" name="Mol. Plant">
        <title>The Chromosome-Based Rubber Tree Genome Provides New Insights into Spurge Genome Evolution and Rubber Biosynthesis.</title>
        <authorList>
            <person name="Liu J."/>
            <person name="Shi C."/>
            <person name="Shi C.C."/>
            <person name="Li W."/>
            <person name="Zhang Q.J."/>
            <person name="Zhang Y."/>
            <person name="Li K."/>
            <person name="Lu H.F."/>
            <person name="Shi C."/>
            <person name="Zhu S.T."/>
            <person name="Xiao Z.Y."/>
            <person name="Nan H."/>
            <person name="Yue Y."/>
            <person name="Zhu X.G."/>
            <person name="Wu Y."/>
            <person name="Hong X.N."/>
            <person name="Fan G.Y."/>
            <person name="Tong Y."/>
            <person name="Zhang D."/>
            <person name="Mao C.L."/>
            <person name="Liu Y.L."/>
            <person name="Hao S.J."/>
            <person name="Liu W.Q."/>
            <person name="Lv M.Q."/>
            <person name="Zhang H.B."/>
            <person name="Liu Y."/>
            <person name="Hu-Tang G.R."/>
            <person name="Wang J.P."/>
            <person name="Wang J.H."/>
            <person name="Sun Y.H."/>
            <person name="Ni S.B."/>
            <person name="Chen W.B."/>
            <person name="Zhang X.C."/>
            <person name="Jiao Y.N."/>
            <person name="Eichler E.E."/>
            <person name="Li G.H."/>
            <person name="Liu X."/>
            <person name="Gao L.Z."/>
        </authorList>
    </citation>
    <scope>NUCLEOTIDE SEQUENCE [LARGE SCALE GENOMIC DNA]</scope>
    <source>
        <strain evidence="3">cv. GT1</strain>
        <tissue evidence="2">Leaf</tissue>
    </source>
</reference>
<evidence type="ECO:0000313" key="2">
    <source>
        <dbReference type="EMBL" id="KAF2296686.1"/>
    </source>
</evidence>
<gene>
    <name evidence="2" type="ORF">GH714_001232</name>
</gene>
<organism evidence="2 3">
    <name type="scientific">Hevea brasiliensis</name>
    <name type="common">Para rubber tree</name>
    <name type="synonym">Siphonia brasiliensis</name>
    <dbReference type="NCBI Taxonomy" id="3981"/>
    <lineage>
        <taxon>Eukaryota</taxon>
        <taxon>Viridiplantae</taxon>
        <taxon>Streptophyta</taxon>
        <taxon>Embryophyta</taxon>
        <taxon>Tracheophyta</taxon>
        <taxon>Spermatophyta</taxon>
        <taxon>Magnoliopsida</taxon>
        <taxon>eudicotyledons</taxon>
        <taxon>Gunneridae</taxon>
        <taxon>Pentapetalae</taxon>
        <taxon>rosids</taxon>
        <taxon>fabids</taxon>
        <taxon>Malpighiales</taxon>
        <taxon>Euphorbiaceae</taxon>
        <taxon>Crotonoideae</taxon>
        <taxon>Micrandreae</taxon>
        <taxon>Hevea</taxon>
    </lineage>
</organism>
<sequence>MLFEILKKDAIEVECVNFRYPVVHSSDVWSLTCILLRFLIGKQFTEELVDYVDHFISKSSEENSLDCSVLYMGLMEKVRAMIGGKVGEECESLQKILCRCLNFDPGSRPLVIDLWKCVREFVIKLQFDTMLRLDRTVHEKSKGHCLALGEFSLVPKKILEIHNKDEDFSHLHTFKGHEHKVMAVIYVDEEQPLCISGDSGGGIFLWSLTIPLRQEPLKKWYEQKDWRYSGIHALATAGNGYLYTGSGDRSIKAWSLQVWRNDMFLKSMQPHNGAIFAIGMEGRYLFSGGWDKAVNIQELSGDEFQVDTRSIGSVPGGSVITSLLYSQGKLFVGYGDRTIKVYYYGE</sequence>